<dbReference type="GO" id="GO:0015689">
    <property type="term" value="P:molybdate ion transport"/>
    <property type="evidence" value="ECO:0007669"/>
    <property type="project" value="TreeGrafter"/>
</dbReference>
<accession>A0A366YLA9</accession>
<protein>
    <submittedName>
        <fullName evidence="2">Molybdenum ABC transporter substrate-binding protein</fullName>
    </submittedName>
    <submittedName>
        <fullName evidence="1">Substrate-binding domain-containing protein</fullName>
    </submittedName>
</protein>
<dbReference type="EMBL" id="ABKSHZ030000003">
    <property type="protein sequence ID" value="EMM9721190.1"/>
    <property type="molecule type" value="Genomic_DNA"/>
</dbReference>
<proteinExistence type="predicted"/>
<dbReference type="Gene3D" id="3.40.190.10">
    <property type="entry name" value="Periplasmic binding protein-like II"/>
    <property type="match status" value="2"/>
</dbReference>
<dbReference type="InterPro" id="IPR050682">
    <property type="entry name" value="ModA/WtpA"/>
</dbReference>
<reference evidence="2 3" key="1">
    <citation type="submission" date="2019-01" db="EMBL/GenBank/DDBJ databases">
        <title>Genomic analysis of febrile catheter-associated UTI E. coli isolates.</title>
        <authorList>
            <person name="Potter R."/>
            <person name="Zou Z."/>
            <person name="Henderson J."/>
            <person name="Dantas G."/>
        </authorList>
    </citation>
    <scope>NUCLEOTIDE SEQUENCE [LARGE SCALE GENOMIC DNA]</scope>
    <source>
        <strain evidence="2 3">29_CAASB</strain>
    </source>
</reference>
<dbReference type="CDD" id="cd13541">
    <property type="entry name" value="PBP2_ModA_like_2"/>
    <property type="match status" value="1"/>
</dbReference>
<evidence type="ECO:0000313" key="2">
    <source>
        <dbReference type="EMBL" id="RXD04267.1"/>
    </source>
</evidence>
<dbReference type="PANTHER" id="PTHR30632:SF0">
    <property type="entry name" value="SULFATE-BINDING PROTEIN"/>
    <property type="match status" value="1"/>
</dbReference>
<dbReference type="Proteomes" id="UP000288730">
    <property type="component" value="Unassembled WGS sequence"/>
</dbReference>
<comment type="caution">
    <text evidence="2">The sequence shown here is derived from an EMBL/GenBank/DDBJ whole genome shotgun (WGS) entry which is preliminary data.</text>
</comment>
<dbReference type="SUPFAM" id="SSF53850">
    <property type="entry name" value="Periplasmic binding protein-like II"/>
    <property type="match status" value="1"/>
</dbReference>
<dbReference type="Pfam" id="PF13531">
    <property type="entry name" value="SBP_bac_11"/>
    <property type="match status" value="1"/>
</dbReference>
<sequence>MRVLAAGSLRRVWKSLVSEYQADNIQCDFGPAGILRERIEAGEACDFFASANMTHPQILMSAGRALCIKPFASNRLCLYVRANKFNENDDWYSLLNRETLRIGTSTAGCDPSGDYTQELFENMGSVGEKIRQRAVALVGGRHSLPLPGNAIAAQWLIENDYTDLFIGYANYVPGLQSIDSVKVIEIPEPYNPIAIYGFACLTDKALPLADFLVSPVARGILEQHGFMPPGTL</sequence>
<dbReference type="RefSeq" id="WP_001264237.1">
    <property type="nucleotide sequence ID" value="NZ_BFIG01000016.1"/>
</dbReference>
<gene>
    <name evidence="2" type="ORF">EPS76_26550</name>
    <name evidence="1" type="ORF">PWL68_001250</name>
</gene>
<dbReference type="AlphaFoldDB" id="A0A366YLA9"/>
<organism evidence="2 3">
    <name type="scientific">Escherichia coli</name>
    <dbReference type="NCBI Taxonomy" id="562"/>
    <lineage>
        <taxon>Bacteria</taxon>
        <taxon>Pseudomonadati</taxon>
        <taxon>Pseudomonadota</taxon>
        <taxon>Gammaproteobacteria</taxon>
        <taxon>Enterobacterales</taxon>
        <taxon>Enterobacteriaceae</taxon>
        <taxon>Escherichia</taxon>
    </lineage>
</organism>
<dbReference type="EMBL" id="SCJN01000433">
    <property type="protein sequence ID" value="RXD04267.1"/>
    <property type="molecule type" value="Genomic_DNA"/>
</dbReference>
<reference evidence="1" key="2">
    <citation type="submission" date="2024-02" db="EMBL/GenBank/DDBJ databases">
        <authorList>
            <consortium name="Clinical and Environmental Microbiology Branch: Whole genome sequencing antimicrobial resistance pathogens in the healthcare setting"/>
        </authorList>
    </citation>
    <scope>NUCLEOTIDE SEQUENCE</scope>
    <source>
        <strain evidence="1">2023QG-00028</strain>
    </source>
</reference>
<dbReference type="PANTHER" id="PTHR30632">
    <property type="entry name" value="MOLYBDATE-BINDING PERIPLASMIC PROTEIN"/>
    <property type="match status" value="1"/>
</dbReference>
<dbReference type="GO" id="GO:0030973">
    <property type="term" value="F:molybdate ion binding"/>
    <property type="evidence" value="ECO:0007669"/>
    <property type="project" value="TreeGrafter"/>
</dbReference>
<name>A0A366YLA9_ECOLX</name>
<evidence type="ECO:0000313" key="1">
    <source>
        <dbReference type="EMBL" id="EMM9721190.1"/>
    </source>
</evidence>
<evidence type="ECO:0000313" key="3">
    <source>
        <dbReference type="Proteomes" id="UP000288730"/>
    </source>
</evidence>